<evidence type="ECO:0008006" key="6">
    <source>
        <dbReference type="Google" id="ProtNLM"/>
    </source>
</evidence>
<dbReference type="SUPFAM" id="SSF81901">
    <property type="entry name" value="HCP-like"/>
    <property type="match status" value="1"/>
</dbReference>
<dbReference type="Gene3D" id="1.25.40.10">
    <property type="entry name" value="Tetratricopeptide repeat domain"/>
    <property type="match status" value="4"/>
</dbReference>
<sequence length="493" mass="56598">MLIGVQSTIPKPVHTQRLSLSRRLHTTAWLLLQVPPSTQTLDALTLSHRILQEDPKALSSTQWTPDLVLSILKRLWNHGPKALQFFDHLDCHPSYAHPAAAFDHAIDIAARMRDYRTLWKLVARMRSRRLGPRPKTFAIITERYVSAGKPDKALKVFLSMHNHGCPHDSNSFNTFLDVLCKSGRAEMAYRLLKMLRGSRFRADIVTYNILAHGFCLIKQTPKAQDILKEMVWRGLTPTITTYNIMLKGFFRAGQIKEAWEFFLQMKKRKCEIDVVTYTTLVHGLGVVGEIDKALKMFNEMVGTDGILPSISTYNAFIQVLCKKDSMENAISVFEEMLRKGYVPNTMTYNSVIRGLCHRGRMNEAVQYLDKMRDDHKCEPNIQTYNVIVRYYCDQGEIEKALVVFDKMNCVDYCLPNLDTYNVLISSMFGRKKSDDLLVAGRLIVEMVGRGFLPRRFTFNRVLNGLLLTGNQHLAREILRLLSESGRLPRHFKL</sequence>
<accession>A0A9P0ZVX9</accession>
<feature type="repeat" description="PPR" evidence="3">
    <location>
        <begin position="344"/>
        <end position="374"/>
    </location>
</feature>
<reference evidence="4" key="1">
    <citation type="submission" date="2022-07" db="EMBL/GenBank/DDBJ databases">
        <authorList>
            <person name="Macas J."/>
            <person name="Novak P."/>
            <person name="Neumann P."/>
        </authorList>
    </citation>
    <scope>NUCLEOTIDE SEQUENCE</scope>
</reference>
<feature type="repeat" description="PPR" evidence="3">
    <location>
        <begin position="168"/>
        <end position="202"/>
    </location>
</feature>
<protein>
    <recommendedName>
        <fullName evidence="6">Pentatricopeptide repeat-containing protein</fullName>
    </recommendedName>
</protein>
<evidence type="ECO:0000256" key="2">
    <source>
        <dbReference type="ARBA" id="ARBA00022737"/>
    </source>
</evidence>
<dbReference type="AlphaFoldDB" id="A0A9P0ZVX9"/>
<dbReference type="PROSITE" id="PS51375">
    <property type="entry name" value="PPR"/>
    <property type="match status" value="8"/>
</dbReference>
<dbReference type="Pfam" id="PF01535">
    <property type="entry name" value="PPR"/>
    <property type="match status" value="1"/>
</dbReference>
<feature type="repeat" description="PPR" evidence="3">
    <location>
        <begin position="380"/>
        <end position="414"/>
    </location>
</feature>
<dbReference type="EMBL" id="CAMAPE010000062">
    <property type="protein sequence ID" value="CAH9114028.1"/>
    <property type="molecule type" value="Genomic_DNA"/>
</dbReference>
<evidence type="ECO:0000313" key="4">
    <source>
        <dbReference type="EMBL" id="CAH9114028.1"/>
    </source>
</evidence>
<feature type="repeat" description="PPR" evidence="3">
    <location>
        <begin position="203"/>
        <end position="237"/>
    </location>
</feature>
<gene>
    <name evidence="4" type="ORF">CEURO_LOCUS20238</name>
</gene>
<feature type="repeat" description="PPR" evidence="3">
    <location>
        <begin position="309"/>
        <end position="343"/>
    </location>
</feature>
<dbReference type="InterPro" id="IPR002885">
    <property type="entry name" value="PPR_rpt"/>
</dbReference>
<evidence type="ECO:0000256" key="3">
    <source>
        <dbReference type="PROSITE-ProRule" id="PRU00708"/>
    </source>
</evidence>
<feature type="repeat" description="PPR" evidence="3">
    <location>
        <begin position="133"/>
        <end position="167"/>
    </location>
</feature>
<dbReference type="NCBIfam" id="TIGR00756">
    <property type="entry name" value="PPR"/>
    <property type="match status" value="7"/>
</dbReference>
<proteinExistence type="inferred from homology"/>
<feature type="repeat" description="PPR" evidence="3">
    <location>
        <begin position="238"/>
        <end position="272"/>
    </location>
</feature>
<dbReference type="InterPro" id="IPR011990">
    <property type="entry name" value="TPR-like_helical_dom_sf"/>
</dbReference>
<dbReference type="Pfam" id="PF13041">
    <property type="entry name" value="PPR_2"/>
    <property type="match status" value="4"/>
</dbReference>
<organism evidence="4 5">
    <name type="scientific">Cuscuta europaea</name>
    <name type="common">European dodder</name>
    <dbReference type="NCBI Taxonomy" id="41803"/>
    <lineage>
        <taxon>Eukaryota</taxon>
        <taxon>Viridiplantae</taxon>
        <taxon>Streptophyta</taxon>
        <taxon>Embryophyta</taxon>
        <taxon>Tracheophyta</taxon>
        <taxon>Spermatophyta</taxon>
        <taxon>Magnoliopsida</taxon>
        <taxon>eudicotyledons</taxon>
        <taxon>Gunneridae</taxon>
        <taxon>Pentapetalae</taxon>
        <taxon>asterids</taxon>
        <taxon>lamiids</taxon>
        <taxon>Solanales</taxon>
        <taxon>Convolvulaceae</taxon>
        <taxon>Cuscuteae</taxon>
        <taxon>Cuscuta</taxon>
        <taxon>Cuscuta subgen. Cuscuta</taxon>
    </lineage>
</organism>
<evidence type="ECO:0000256" key="1">
    <source>
        <dbReference type="ARBA" id="ARBA00007626"/>
    </source>
</evidence>
<keyword evidence="2" id="KW-0677">Repeat</keyword>
<dbReference type="Proteomes" id="UP001152484">
    <property type="component" value="Unassembled WGS sequence"/>
</dbReference>
<evidence type="ECO:0000313" key="5">
    <source>
        <dbReference type="Proteomes" id="UP001152484"/>
    </source>
</evidence>
<comment type="caution">
    <text evidence="4">The sequence shown here is derived from an EMBL/GenBank/DDBJ whole genome shotgun (WGS) entry which is preliminary data.</text>
</comment>
<comment type="similarity">
    <text evidence="1">Belongs to the PPR family. P subfamily.</text>
</comment>
<feature type="repeat" description="PPR" evidence="3">
    <location>
        <begin position="273"/>
        <end position="308"/>
    </location>
</feature>
<dbReference type="OrthoDB" id="185373at2759"/>
<dbReference type="PANTHER" id="PTHR47941">
    <property type="entry name" value="PENTATRICOPEPTIDE REPEAT-CONTAINING PROTEIN 3, MITOCHONDRIAL"/>
    <property type="match status" value="1"/>
</dbReference>
<keyword evidence="5" id="KW-1185">Reference proteome</keyword>
<name>A0A9P0ZVX9_CUSEU</name>